<dbReference type="HOGENOM" id="CLU_3362191_0_0_1"/>
<dbReference type="AlphaFoldDB" id="X0B8J9"/>
<keyword evidence="2" id="KW-1185">Reference proteome</keyword>
<organism evidence="1 2">
    <name type="scientific">Fusarium oxysporum f. sp. raphani 54005</name>
    <dbReference type="NCBI Taxonomy" id="1089458"/>
    <lineage>
        <taxon>Eukaryota</taxon>
        <taxon>Fungi</taxon>
        <taxon>Dikarya</taxon>
        <taxon>Ascomycota</taxon>
        <taxon>Pezizomycotina</taxon>
        <taxon>Sordariomycetes</taxon>
        <taxon>Hypocreomycetidae</taxon>
        <taxon>Hypocreales</taxon>
        <taxon>Nectriaceae</taxon>
        <taxon>Fusarium</taxon>
        <taxon>Fusarium oxysporum species complex</taxon>
    </lineage>
</organism>
<name>X0B8J9_FUSOX</name>
<sequence>MQKHPGEVSKCIERVRSRIVAGNYATKYQRHKYLGH</sequence>
<dbReference type="Proteomes" id="UP000030663">
    <property type="component" value="Unassembled WGS sequence"/>
</dbReference>
<gene>
    <name evidence="1" type="ORF">FOQG_17225</name>
</gene>
<evidence type="ECO:0000313" key="1">
    <source>
        <dbReference type="EMBL" id="EXK78096.1"/>
    </source>
</evidence>
<accession>X0B8J9</accession>
<evidence type="ECO:0000313" key="2">
    <source>
        <dbReference type="Proteomes" id="UP000030663"/>
    </source>
</evidence>
<proteinExistence type="predicted"/>
<reference evidence="1 2" key="1">
    <citation type="submission" date="2011-11" db="EMBL/GenBank/DDBJ databases">
        <title>The Genome Sequence of Fusarium oxysporum PHW815.</title>
        <authorList>
            <consortium name="The Broad Institute Genome Sequencing Platform"/>
            <person name="Ma L.-J."/>
            <person name="Gale L.R."/>
            <person name="Schwartz D.C."/>
            <person name="Zhou S."/>
            <person name="Corby-Kistler H."/>
            <person name="Young S.K."/>
            <person name="Zeng Q."/>
            <person name="Gargeya S."/>
            <person name="Fitzgerald M."/>
            <person name="Haas B."/>
            <person name="Abouelleil A."/>
            <person name="Alvarado L."/>
            <person name="Arachchi H.M."/>
            <person name="Berlin A."/>
            <person name="Brown A."/>
            <person name="Chapman S.B."/>
            <person name="Chen Z."/>
            <person name="Dunbar C."/>
            <person name="Freedman E."/>
            <person name="Gearin G."/>
            <person name="Goldberg J."/>
            <person name="Griggs A."/>
            <person name="Gujja S."/>
            <person name="Heiman D."/>
            <person name="Howarth C."/>
            <person name="Larson L."/>
            <person name="Lui A."/>
            <person name="MacDonald P.J.P."/>
            <person name="Montmayeur A."/>
            <person name="Murphy C."/>
            <person name="Neiman D."/>
            <person name="Pearson M."/>
            <person name="Priest M."/>
            <person name="Roberts A."/>
            <person name="Saif S."/>
            <person name="Shea T."/>
            <person name="Shenoy N."/>
            <person name="Sisk P."/>
            <person name="Stolte C."/>
            <person name="Sykes S."/>
            <person name="Wortman J."/>
            <person name="Nusbaum C."/>
            <person name="Birren B."/>
        </authorList>
    </citation>
    <scope>NUCLEOTIDE SEQUENCE [LARGE SCALE GENOMIC DNA]</scope>
    <source>
        <strain evidence="1 2">54005</strain>
    </source>
</reference>
<feature type="non-terminal residue" evidence="1">
    <location>
        <position position="36"/>
    </location>
</feature>
<dbReference type="EMBL" id="JH658546">
    <property type="protein sequence ID" value="EXK78096.1"/>
    <property type="molecule type" value="Genomic_DNA"/>
</dbReference>
<protein>
    <submittedName>
        <fullName evidence="1">Uncharacterized protein</fullName>
    </submittedName>
</protein>